<comment type="caution">
    <text evidence="1">The sequence shown here is derived from an EMBL/GenBank/DDBJ whole genome shotgun (WGS) entry which is preliminary data.</text>
</comment>
<dbReference type="Proteomes" id="UP000324800">
    <property type="component" value="Unassembled WGS sequence"/>
</dbReference>
<evidence type="ECO:0000313" key="1">
    <source>
        <dbReference type="EMBL" id="KAA6369227.1"/>
    </source>
</evidence>
<organism evidence="1 2">
    <name type="scientific">Streblomastix strix</name>
    <dbReference type="NCBI Taxonomy" id="222440"/>
    <lineage>
        <taxon>Eukaryota</taxon>
        <taxon>Metamonada</taxon>
        <taxon>Preaxostyla</taxon>
        <taxon>Oxymonadida</taxon>
        <taxon>Streblomastigidae</taxon>
        <taxon>Streblomastix</taxon>
    </lineage>
</organism>
<gene>
    <name evidence="1" type="ORF">EZS28_035246</name>
</gene>
<accession>A0A5J4UFP2</accession>
<reference evidence="1 2" key="1">
    <citation type="submission" date="2019-03" db="EMBL/GenBank/DDBJ databases">
        <title>Single cell metagenomics reveals metabolic interactions within the superorganism composed of flagellate Streblomastix strix and complex community of Bacteroidetes bacteria on its surface.</title>
        <authorList>
            <person name="Treitli S.C."/>
            <person name="Kolisko M."/>
            <person name="Husnik F."/>
            <person name="Keeling P."/>
            <person name="Hampl V."/>
        </authorList>
    </citation>
    <scope>NUCLEOTIDE SEQUENCE [LARGE SCALE GENOMIC DNA]</scope>
    <source>
        <strain evidence="1">ST1C</strain>
    </source>
</reference>
<evidence type="ECO:0000313" key="2">
    <source>
        <dbReference type="Proteomes" id="UP000324800"/>
    </source>
</evidence>
<dbReference type="EMBL" id="SNRW01016573">
    <property type="protein sequence ID" value="KAA6369227.1"/>
    <property type="molecule type" value="Genomic_DNA"/>
</dbReference>
<protein>
    <submittedName>
        <fullName evidence="1">Uncharacterized protein</fullName>
    </submittedName>
</protein>
<sequence length="78" mass="8639">MPQFNSNGSTNYSHCSLALQISIQNEGYGIMELWQTKTSGVKISVPSRPMSHIDKSLHYPTPLAYTYQCGTANFVPSI</sequence>
<dbReference type="AlphaFoldDB" id="A0A5J4UFP2"/>
<proteinExistence type="predicted"/>
<name>A0A5J4UFP2_9EUKA</name>